<reference evidence="7 8" key="1">
    <citation type="submission" date="2017-04" db="EMBL/GenBank/DDBJ databases">
        <authorList>
            <person name="Afonso C.L."/>
            <person name="Miller P.J."/>
            <person name="Scott M.A."/>
            <person name="Spackman E."/>
            <person name="Goraichik I."/>
            <person name="Dimitrov K.M."/>
            <person name="Suarez D.L."/>
            <person name="Swayne D.E."/>
        </authorList>
    </citation>
    <scope>NUCLEOTIDE SEQUENCE [LARGE SCALE GENOMIC DNA]</scope>
    <source>
        <strain evidence="7 8">DSM 19625</strain>
    </source>
</reference>
<evidence type="ECO:0000256" key="3">
    <source>
        <dbReference type="ARBA" id="ARBA00023157"/>
    </source>
</evidence>
<evidence type="ECO:0000313" key="7">
    <source>
        <dbReference type="EMBL" id="SMC70404.1"/>
    </source>
</evidence>
<evidence type="ECO:0000313" key="8">
    <source>
        <dbReference type="Proteomes" id="UP000192678"/>
    </source>
</evidence>
<evidence type="ECO:0000256" key="5">
    <source>
        <dbReference type="SAM" id="SignalP"/>
    </source>
</evidence>
<keyword evidence="5" id="KW-0732">Signal</keyword>
<dbReference type="InterPro" id="IPR013766">
    <property type="entry name" value="Thioredoxin_domain"/>
</dbReference>
<dbReference type="InterPro" id="IPR013740">
    <property type="entry name" value="Redoxin"/>
</dbReference>
<protein>
    <submittedName>
        <fullName evidence="7">Thioredoxin-like</fullName>
    </submittedName>
</protein>
<evidence type="ECO:0000256" key="4">
    <source>
        <dbReference type="ARBA" id="ARBA00023284"/>
    </source>
</evidence>
<feature type="signal peptide" evidence="5">
    <location>
        <begin position="1"/>
        <end position="21"/>
    </location>
</feature>
<keyword evidence="2" id="KW-0201">Cytochrome c-type biogenesis</keyword>
<dbReference type="STRING" id="475255.SAMN04488101_102308"/>
<dbReference type="SUPFAM" id="SSF52833">
    <property type="entry name" value="Thioredoxin-like"/>
    <property type="match status" value="1"/>
</dbReference>
<keyword evidence="3" id="KW-1015">Disulfide bond</keyword>
<feature type="domain" description="Thioredoxin" evidence="6">
    <location>
        <begin position="237"/>
        <end position="384"/>
    </location>
</feature>
<dbReference type="InterPro" id="IPR036249">
    <property type="entry name" value="Thioredoxin-like_sf"/>
</dbReference>
<dbReference type="PROSITE" id="PS00194">
    <property type="entry name" value="THIOREDOXIN_1"/>
    <property type="match status" value="1"/>
</dbReference>
<dbReference type="GO" id="GO:0017004">
    <property type="term" value="P:cytochrome complex assembly"/>
    <property type="evidence" value="ECO:0007669"/>
    <property type="project" value="UniProtKB-KW"/>
</dbReference>
<dbReference type="Pfam" id="PF08534">
    <property type="entry name" value="Redoxin"/>
    <property type="match status" value="1"/>
</dbReference>
<dbReference type="AlphaFoldDB" id="A0A1W2BC39"/>
<dbReference type="PANTHER" id="PTHR42852:SF6">
    <property type="entry name" value="THIOL:DISULFIDE INTERCHANGE PROTEIN DSBE"/>
    <property type="match status" value="1"/>
</dbReference>
<dbReference type="Proteomes" id="UP000192678">
    <property type="component" value="Unassembled WGS sequence"/>
</dbReference>
<dbReference type="PROSITE" id="PS51352">
    <property type="entry name" value="THIOREDOXIN_2"/>
    <property type="match status" value="1"/>
</dbReference>
<evidence type="ECO:0000256" key="1">
    <source>
        <dbReference type="ARBA" id="ARBA00004196"/>
    </source>
</evidence>
<proteinExistence type="predicted"/>
<feature type="chain" id="PRO_5012981000" evidence="5">
    <location>
        <begin position="22"/>
        <end position="385"/>
    </location>
</feature>
<evidence type="ECO:0000259" key="6">
    <source>
        <dbReference type="PROSITE" id="PS51352"/>
    </source>
</evidence>
<keyword evidence="4" id="KW-0676">Redox-active center</keyword>
<gene>
    <name evidence="7" type="ORF">SAMN04488101_102308</name>
</gene>
<dbReference type="EMBL" id="FWYB01000002">
    <property type="protein sequence ID" value="SMC70404.1"/>
    <property type="molecule type" value="Genomic_DNA"/>
</dbReference>
<evidence type="ECO:0000256" key="2">
    <source>
        <dbReference type="ARBA" id="ARBA00022748"/>
    </source>
</evidence>
<dbReference type="Gene3D" id="3.40.30.10">
    <property type="entry name" value="Glutaredoxin"/>
    <property type="match status" value="1"/>
</dbReference>
<name>A0A1W2BC39_9SPHI</name>
<accession>A0A1W2BC39</accession>
<comment type="subcellular location">
    <subcellularLocation>
        <location evidence="1">Cell envelope</location>
    </subcellularLocation>
</comment>
<dbReference type="CDD" id="cd02966">
    <property type="entry name" value="TlpA_like_family"/>
    <property type="match status" value="1"/>
</dbReference>
<dbReference type="InterPro" id="IPR017937">
    <property type="entry name" value="Thioredoxin_CS"/>
</dbReference>
<dbReference type="GO" id="GO:0016491">
    <property type="term" value="F:oxidoreductase activity"/>
    <property type="evidence" value="ECO:0007669"/>
    <property type="project" value="InterPro"/>
</dbReference>
<organism evidence="7 8">
    <name type="scientific">Pedobacter nyackensis</name>
    <dbReference type="NCBI Taxonomy" id="475255"/>
    <lineage>
        <taxon>Bacteria</taxon>
        <taxon>Pseudomonadati</taxon>
        <taxon>Bacteroidota</taxon>
        <taxon>Sphingobacteriia</taxon>
        <taxon>Sphingobacteriales</taxon>
        <taxon>Sphingobacteriaceae</taxon>
        <taxon>Pedobacter</taxon>
    </lineage>
</organism>
<keyword evidence="8" id="KW-1185">Reference proteome</keyword>
<dbReference type="PANTHER" id="PTHR42852">
    <property type="entry name" value="THIOL:DISULFIDE INTERCHANGE PROTEIN DSBE"/>
    <property type="match status" value="1"/>
</dbReference>
<sequence length="385" mass="42711">MKTLVSILGLLFFASVAVAQADSITISGTLRGLNNNKLSISWTGNDTKNGYVSVQGKGDYFSARVPSQRMPAVARLSISWPKEDIRSSQMPVPPFNFFLLDKNITLKGDATALWEIKLEGDLQNELYNGLLQKAAATTGRYRALMDQLSDQTVKRLPADSVKLHQGIMNAYRENTKMEKAFVAANPDAFASVFLLSRMANSYGADEYIAAWETLKPTYKDTPTGLAVGKIVEKLSVTKSGTPVFTFERVNKEGNKISTETLKGRTYIIDFWGSWCGPCRASHPHLKELYKKYKSKGFEIVAIAQERGKTLEESRSSWSRAIQEDGINWIHILNQDGIEKQNIVKTFNVNAFPTKILVGADGRIITRTTSGASDAIDKALEKIYGF</sequence>
<dbReference type="InterPro" id="IPR050553">
    <property type="entry name" value="Thioredoxin_ResA/DsbE_sf"/>
</dbReference>
<dbReference type="GO" id="GO:0030313">
    <property type="term" value="C:cell envelope"/>
    <property type="evidence" value="ECO:0007669"/>
    <property type="project" value="UniProtKB-SubCell"/>
</dbReference>